<feature type="domain" description="Integrase catalytic" evidence="2">
    <location>
        <begin position="138"/>
        <end position="235"/>
    </location>
</feature>
<name>Q1D192_MYXXD</name>
<sequence length="235" mass="26495">MSETVRTQQFSAQGDPGRNDEPAPAPWTPEMWWKGCPMSASDASYYAWASRPESAREAKDDSLTKVVATVHEASRRRYGSPRVFQELKARGSRLSRKRVARLMRQKRLRARPRRRFVKTTDSAHPHPIAPNVLARDFFADKPNSKWVGDITYVWTAEGWLYLAVVLDLFSRKVVGWAMSDPIDRQLVLAALSMALLNRPAQDLHHSDRGSQGGFNGSSQHSTLRSCDGEQQESTG</sequence>
<accession>Q1D192</accession>
<dbReference type="InterPro" id="IPR036397">
    <property type="entry name" value="RNaseH_sf"/>
</dbReference>
<proteinExistence type="predicted"/>
<dbReference type="PROSITE" id="PS50994">
    <property type="entry name" value="INTEGRASE"/>
    <property type="match status" value="1"/>
</dbReference>
<dbReference type="InterPro" id="IPR012337">
    <property type="entry name" value="RNaseH-like_sf"/>
</dbReference>
<evidence type="ECO:0000259" key="2">
    <source>
        <dbReference type="PROSITE" id="PS50994"/>
    </source>
</evidence>
<dbReference type="Pfam" id="PF00665">
    <property type="entry name" value="rve"/>
    <property type="match status" value="1"/>
</dbReference>
<dbReference type="Gene3D" id="3.30.420.10">
    <property type="entry name" value="Ribonuclease H-like superfamily/Ribonuclease H"/>
    <property type="match status" value="1"/>
</dbReference>
<gene>
    <name evidence="3" type="ordered locus">MXAN_5436</name>
</gene>
<feature type="region of interest" description="Disordered" evidence="1">
    <location>
        <begin position="202"/>
        <end position="235"/>
    </location>
</feature>
<dbReference type="HOGENOM" id="CLU_027402_21_2_7"/>
<reference evidence="3 4" key="1">
    <citation type="journal article" date="2006" name="Proc. Natl. Acad. Sci. U.S.A.">
        <title>Evolution of sensory complexity recorded in a myxobacterial genome.</title>
        <authorList>
            <person name="Goldman B.S."/>
            <person name="Nierman W.C."/>
            <person name="Kaiser D."/>
            <person name="Slater S.C."/>
            <person name="Durkin A.S."/>
            <person name="Eisen J.A."/>
            <person name="Ronning C.M."/>
            <person name="Barbazuk W.B."/>
            <person name="Blanchard M."/>
            <person name="Field C."/>
            <person name="Halling C."/>
            <person name="Hinkle G."/>
            <person name="Iartchuk O."/>
            <person name="Kim H.S."/>
            <person name="Mackenzie C."/>
            <person name="Madupu R."/>
            <person name="Miller N."/>
            <person name="Shvartsbeyn A."/>
            <person name="Sullivan S.A."/>
            <person name="Vaudin M."/>
            <person name="Wiegand R."/>
            <person name="Kaplan H.B."/>
        </authorList>
    </citation>
    <scope>NUCLEOTIDE SEQUENCE [LARGE SCALE GENOMIC DNA]</scope>
    <source>
        <strain evidence="4">DK1622</strain>
    </source>
</reference>
<dbReference type="GO" id="GO:0015074">
    <property type="term" value="P:DNA integration"/>
    <property type="evidence" value="ECO:0007669"/>
    <property type="project" value="InterPro"/>
</dbReference>
<dbReference type="EMBL" id="CP000113">
    <property type="protein sequence ID" value="ABF85845.1"/>
    <property type="molecule type" value="Genomic_DNA"/>
</dbReference>
<dbReference type="InterPro" id="IPR048020">
    <property type="entry name" value="Transpos_IS3"/>
</dbReference>
<dbReference type="PANTHER" id="PTHR46889">
    <property type="entry name" value="TRANSPOSASE INSF FOR INSERTION SEQUENCE IS3B-RELATED"/>
    <property type="match status" value="1"/>
</dbReference>
<dbReference type="STRING" id="246197.MXAN_5436"/>
<dbReference type="SUPFAM" id="SSF53098">
    <property type="entry name" value="Ribonuclease H-like"/>
    <property type="match status" value="1"/>
</dbReference>
<dbReference type="NCBIfam" id="NF033516">
    <property type="entry name" value="transpos_IS3"/>
    <property type="match status" value="1"/>
</dbReference>
<dbReference type="InterPro" id="IPR001584">
    <property type="entry name" value="Integrase_cat-core"/>
</dbReference>
<dbReference type="Proteomes" id="UP000002402">
    <property type="component" value="Chromosome"/>
</dbReference>
<dbReference type="InterPro" id="IPR050900">
    <property type="entry name" value="Transposase_IS3/IS150/IS904"/>
</dbReference>
<evidence type="ECO:0000313" key="4">
    <source>
        <dbReference type="Proteomes" id="UP000002402"/>
    </source>
</evidence>
<evidence type="ECO:0000256" key="1">
    <source>
        <dbReference type="SAM" id="MobiDB-lite"/>
    </source>
</evidence>
<dbReference type="KEGG" id="mxa:MXAN_5436"/>
<dbReference type="InterPro" id="IPR025948">
    <property type="entry name" value="HTH-like_dom"/>
</dbReference>
<feature type="region of interest" description="Disordered" evidence="1">
    <location>
        <begin position="1"/>
        <end position="29"/>
    </location>
</feature>
<dbReference type="AlphaFoldDB" id="Q1D192"/>
<keyword evidence="4" id="KW-1185">Reference proteome</keyword>
<protein>
    <recommendedName>
        <fullName evidence="2">Integrase catalytic domain-containing protein</fullName>
    </recommendedName>
</protein>
<dbReference type="Pfam" id="PF13276">
    <property type="entry name" value="HTH_21"/>
    <property type="match status" value="1"/>
</dbReference>
<dbReference type="GO" id="GO:0003676">
    <property type="term" value="F:nucleic acid binding"/>
    <property type="evidence" value="ECO:0007669"/>
    <property type="project" value="InterPro"/>
</dbReference>
<feature type="compositionally biased region" description="Polar residues" evidence="1">
    <location>
        <begin position="1"/>
        <end position="12"/>
    </location>
</feature>
<dbReference type="PANTHER" id="PTHR46889:SF4">
    <property type="entry name" value="TRANSPOSASE INSO FOR INSERTION SEQUENCE ELEMENT IS911B-RELATED"/>
    <property type="match status" value="1"/>
</dbReference>
<organism evidence="3 4">
    <name type="scientific">Myxococcus xanthus (strain DK1622)</name>
    <dbReference type="NCBI Taxonomy" id="246197"/>
    <lineage>
        <taxon>Bacteria</taxon>
        <taxon>Pseudomonadati</taxon>
        <taxon>Myxococcota</taxon>
        <taxon>Myxococcia</taxon>
        <taxon>Myxococcales</taxon>
        <taxon>Cystobacterineae</taxon>
        <taxon>Myxococcaceae</taxon>
        <taxon>Myxococcus</taxon>
    </lineage>
</organism>
<dbReference type="eggNOG" id="COG2801">
    <property type="taxonomic scope" value="Bacteria"/>
</dbReference>
<evidence type="ECO:0000313" key="3">
    <source>
        <dbReference type="EMBL" id="ABF85845.1"/>
    </source>
</evidence>
<dbReference type="EnsemblBacteria" id="ABF85845">
    <property type="protein sequence ID" value="ABF85845"/>
    <property type="gene ID" value="MXAN_5436"/>
</dbReference>